<dbReference type="InterPro" id="IPR036889">
    <property type="entry name" value="mOase_MmoB_DmpM_sf"/>
</dbReference>
<accession>A0A4R6RA54</accession>
<dbReference type="OrthoDB" id="9805636at2"/>
<dbReference type="RefSeq" id="WP_133608961.1">
    <property type="nucleotide sequence ID" value="NZ_SNXW01000005.1"/>
</dbReference>
<protein>
    <submittedName>
        <fullName evidence="2">Phenol 2-monooxygenase P2 subunit</fullName>
    </submittedName>
</protein>
<dbReference type="GO" id="GO:0004497">
    <property type="term" value="F:monooxygenase activity"/>
    <property type="evidence" value="ECO:0007669"/>
    <property type="project" value="UniProtKB-KW"/>
</dbReference>
<comment type="caution">
    <text evidence="2">The sequence shown here is derived from an EMBL/GenBank/DDBJ whole genome shotgun (WGS) entry which is preliminary data.</text>
</comment>
<reference evidence="2 3" key="1">
    <citation type="submission" date="2019-03" db="EMBL/GenBank/DDBJ databases">
        <title>Genomic Encyclopedia of Type Strains, Phase IV (KMG-IV): sequencing the most valuable type-strain genomes for metagenomic binning, comparative biology and taxonomic classification.</title>
        <authorList>
            <person name="Goeker M."/>
        </authorList>
    </citation>
    <scope>NUCLEOTIDE SEQUENCE [LARGE SCALE GENOMIC DNA]</scope>
    <source>
        <strain evidence="2 3">DSM 11901</strain>
    </source>
</reference>
<keyword evidence="2" id="KW-0560">Oxidoreductase</keyword>
<dbReference type="AlphaFoldDB" id="A0A4R6RA54"/>
<sequence>MSRVFIALQSNEETRCIVDALVHDNPDAHVDHQPAMVRISAEGRLVLRKDSVEQELGRPFDMQSIHVHIVTLGGHVDEEDDALTICWNH</sequence>
<evidence type="ECO:0000256" key="1">
    <source>
        <dbReference type="ARBA" id="ARBA00006313"/>
    </source>
</evidence>
<keyword evidence="2" id="KW-0503">Monooxygenase</keyword>
<dbReference type="Proteomes" id="UP000294593">
    <property type="component" value="Unassembled WGS sequence"/>
</dbReference>
<name>A0A4R6RA54_9BURK</name>
<dbReference type="Pfam" id="PF02406">
    <property type="entry name" value="MmoB_DmpM"/>
    <property type="match status" value="1"/>
</dbReference>
<comment type="similarity">
    <text evidence="1">Belongs to the TmoD/XamoD family.</text>
</comment>
<dbReference type="Gene3D" id="3.90.56.10">
    <property type="entry name" value="Monooxygenase component MmoB/DmpM"/>
    <property type="match status" value="1"/>
</dbReference>
<proteinExistence type="inferred from homology"/>
<organism evidence="2 3">
    <name type="scientific">Aquabacterium commune</name>
    <dbReference type="NCBI Taxonomy" id="70586"/>
    <lineage>
        <taxon>Bacteria</taxon>
        <taxon>Pseudomonadati</taxon>
        <taxon>Pseudomonadota</taxon>
        <taxon>Betaproteobacteria</taxon>
        <taxon>Burkholderiales</taxon>
        <taxon>Aquabacterium</taxon>
    </lineage>
</organism>
<dbReference type="EMBL" id="SNXW01000005">
    <property type="protein sequence ID" value="TDP82960.1"/>
    <property type="molecule type" value="Genomic_DNA"/>
</dbReference>
<evidence type="ECO:0000313" key="2">
    <source>
        <dbReference type="EMBL" id="TDP82960.1"/>
    </source>
</evidence>
<dbReference type="SUPFAM" id="SSF56029">
    <property type="entry name" value="Monooxygenase (hydroxylase) regulatory protein"/>
    <property type="match status" value="1"/>
</dbReference>
<evidence type="ECO:0000313" key="3">
    <source>
        <dbReference type="Proteomes" id="UP000294593"/>
    </source>
</evidence>
<dbReference type="InterPro" id="IPR003454">
    <property type="entry name" value="MOase_MmoB_DmpM"/>
</dbReference>
<keyword evidence="3" id="KW-1185">Reference proteome</keyword>
<gene>
    <name evidence="2" type="ORF">EV672_105147</name>
</gene>